<dbReference type="Pfam" id="PF13424">
    <property type="entry name" value="TPR_12"/>
    <property type="match status" value="1"/>
</dbReference>
<feature type="coiled-coil region" evidence="1">
    <location>
        <begin position="490"/>
        <end position="517"/>
    </location>
</feature>
<feature type="domain" description="CHAT" evidence="2">
    <location>
        <begin position="614"/>
        <end position="938"/>
    </location>
</feature>
<accession>A0A919MPV5</accession>
<keyword evidence="4" id="KW-1185">Reference proteome</keyword>
<keyword evidence="1" id="KW-0175">Coiled coil</keyword>
<evidence type="ECO:0000259" key="2">
    <source>
        <dbReference type="Pfam" id="PF12770"/>
    </source>
</evidence>
<dbReference type="Proteomes" id="UP000647172">
    <property type="component" value="Unassembled WGS sequence"/>
</dbReference>
<dbReference type="EMBL" id="BOMQ01000077">
    <property type="protein sequence ID" value="GIE53001.1"/>
    <property type="molecule type" value="Genomic_DNA"/>
</dbReference>
<evidence type="ECO:0000256" key="1">
    <source>
        <dbReference type="SAM" id="Coils"/>
    </source>
</evidence>
<gene>
    <name evidence="3" type="ORF">Ani05nite_65350</name>
</gene>
<comment type="caution">
    <text evidence="3">The sequence shown here is derived from an EMBL/GenBank/DDBJ whole genome shotgun (WGS) entry which is preliminary data.</text>
</comment>
<proteinExistence type="predicted"/>
<evidence type="ECO:0000313" key="4">
    <source>
        <dbReference type="Proteomes" id="UP000647172"/>
    </source>
</evidence>
<evidence type="ECO:0000313" key="3">
    <source>
        <dbReference type="EMBL" id="GIE53001.1"/>
    </source>
</evidence>
<sequence>MLRGNRWRTELSGLVDTTIADPRPGAAQLSAVAAHLEVADVRDTGQAVFAFDELFRLAAHLSATAGPAAVEAALTIAAEHALRAYRRTADPGLVRGLARRLHRQGMVRLSLALLHRGASLDLGPGAGAVSASLLWNALGEARRSLGDLSDAAPAYAKALAALDATPGLYREERSVVLNNLGLLHQALGDPAAAKSFLVRSLDEGGDLMDRHSRATTLDNLGSVEVALADQAGPYRLSDEYVNEGAGRHLRAAEELFDEAQRLYEAELPRSLPDYVVSLLNHVEAAEQMRQPDRLDRLTARAAQLAADPSVPPETRFLAVVTRGRTLFDQGHPAEAVRVLWPCLAELAPALDLKELLPEGFNVLMEAAGAAGHRQLAEQAAAAVVGYDDTLLPWRLAVASERQARHLFGAFRYRTETVLGHCLPSAPAGEAPPWLYELVLRRKGVLAERQGSAWLRARDTGSVDTALLDAVRDLRRQIAELDVGGVDGVSIQAARHRLREAERRLDEAETRLYRAIGSAAPPAGRIVLPDLQNRLGPDTALVDITTMRRPGGSHRYVAFLVRGHGPVRFHELGEVGEVDDRLQDLADALATLPDGPRSLPEPPALFPPGVALPARVVISGTGLWGMAPWCVVRGPGGRPLIDGHTVSSVPSARSLLAVTPPPTAAGPAVVVGDPDFDLDYDRQVPFLLRWSVDRLEHTATEATEVAARLGVQPLLRGDATRAAVLNVRRPRVLHLASHGVFLDAINSLDEQREPREYVMRTAGGAVVTEERVWGSPDAGPTADQRALHRRRVQWLHEVGPAAPVSRSALVFAGCNAWLAGLGTGPEVGTGLLTAGEFALLDLHGTALVVLSACTTGTGAVDYSDGSMLTLRTAALAAGAACCLSSLWEVDDAATATMMSAFYRHVAAGSSPAQALRTAQLAMRANRPDPYYWAGWVVEGS</sequence>
<dbReference type="Gene3D" id="1.25.40.10">
    <property type="entry name" value="Tetratricopeptide repeat domain"/>
    <property type="match status" value="1"/>
</dbReference>
<organism evidence="3 4">
    <name type="scientific">Actinoplanes nipponensis</name>
    <dbReference type="NCBI Taxonomy" id="135950"/>
    <lineage>
        <taxon>Bacteria</taxon>
        <taxon>Bacillati</taxon>
        <taxon>Actinomycetota</taxon>
        <taxon>Actinomycetes</taxon>
        <taxon>Micromonosporales</taxon>
        <taxon>Micromonosporaceae</taxon>
        <taxon>Actinoplanes</taxon>
    </lineage>
</organism>
<dbReference type="SMART" id="SM00028">
    <property type="entry name" value="TPR"/>
    <property type="match status" value="2"/>
</dbReference>
<dbReference type="InterPro" id="IPR024983">
    <property type="entry name" value="CHAT_dom"/>
</dbReference>
<name>A0A919MPV5_9ACTN</name>
<dbReference type="RefSeq" id="WP_203774758.1">
    <property type="nucleotide sequence ID" value="NZ_BAAAYJ010000040.1"/>
</dbReference>
<dbReference type="InterPro" id="IPR019734">
    <property type="entry name" value="TPR_rpt"/>
</dbReference>
<reference evidence="3" key="1">
    <citation type="submission" date="2021-01" db="EMBL/GenBank/DDBJ databases">
        <title>Whole genome shotgun sequence of Actinoplanes nipponensis NBRC 14063.</title>
        <authorList>
            <person name="Komaki H."/>
            <person name="Tamura T."/>
        </authorList>
    </citation>
    <scope>NUCLEOTIDE SEQUENCE</scope>
    <source>
        <strain evidence="3">NBRC 14063</strain>
    </source>
</reference>
<dbReference type="Pfam" id="PF12770">
    <property type="entry name" value="CHAT"/>
    <property type="match status" value="1"/>
</dbReference>
<protein>
    <recommendedName>
        <fullName evidence="2">CHAT domain-containing protein</fullName>
    </recommendedName>
</protein>
<dbReference type="PANTHER" id="PTHR10098">
    <property type="entry name" value="RAPSYN-RELATED"/>
    <property type="match status" value="1"/>
</dbReference>
<dbReference type="AlphaFoldDB" id="A0A919MPV5"/>
<dbReference type="SUPFAM" id="SSF48452">
    <property type="entry name" value="TPR-like"/>
    <property type="match status" value="1"/>
</dbReference>
<dbReference type="InterPro" id="IPR011990">
    <property type="entry name" value="TPR-like_helical_dom_sf"/>
</dbReference>